<keyword evidence="3 9" id="KW-0812">Transmembrane</keyword>
<dbReference type="Proteomes" id="UP000053105">
    <property type="component" value="Unassembled WGS sequence"/>
</dbReference>
<sequence length="629" mass="72283">MHHPDRNHADQPRNPHYENDIVYVTKHSKWILNSIGIWPAVLEGIGKFLPRIAIGLSNLILFFTVVQCVLHILLEQKDPLLRLRLLGFACYSLVSLMKYWALTVRKPKIKRCIEQMCDDWKQVELQRDRTLMLKYGKIGRDLTIYSAVFMYSGSVCYVTIMQYAIGRQSRMDDNNQTIRVLVYPTYSGFFDVQKSPIYEIVYVFQCICTFMLNTVTAGCCALAALFATHACGQIDIIMSQLDDLVEGKFAKKNYNPDTRLTEIVQHHIRILKFSAMVETVLQEVCFFEFIGSTFVICLLEYYCITDWQQGNKIGLATYSMLLISLTFNMFLLCYIGDLLIEKVEHQRERTLMLKYGKIGRDLTIYSVVFMYSGNMCYITILQYAIGSHVDENNRTIRVLVYPTYSGFFDVQRSPVYEFVYVFHCLCTFLLNAVTCGCCGLAALFATHACGQIDVIMSQLDDLVDGKFSEKKNNSSTRLTEIVQHHIRITKYKNEGKDWQQNNKLGLLTYSMLLISLTFNMFLLCYIGDLLIEKSTNVGVSCCMIDWYRLPIKTTQGLILIIAMSNSPVKLSAGKIVDISLSTFGNERIDCRYKNDMKKKTRTKLVSREKVLDSMVSTLSIISDVRYTDE</sequence>
<dbReference type="AlphaFoldDB" id="A0A0M9A134"/>
<evidence type="ECO:0000256" key="7">
    <source>
        <dbReference type="ARBA" id="ARBA00023170"/>
    </source>
</evidence>
<feature type="transmembrane region" description="Helical" evidence="9">
    <location>
        <begin position="506"/>
        <end position="531"/>
    </location>
</feature>
<feature type="transmembrane region" description="Helical" evidence="9">
    <location>
        <begin position="284"/>
        <end position="304"/>
    </location>
</feature>
<dbReference type="GO" id="GO:0005886">
    <property type="term" value="C:plasma membrane"/>
    <property type="evidence" value="ECO:0007669"/>
    <property type="project" value="UniProtKB-SubCell"/>
</dbReference>
<evidence type="ECO:0000256" key="5">
    <source>
        <dbReference type="ARBA" id="ARBA00022989"/>
    </source>
</evidence>
<evidence type="ECO:0000313" key="10">
    <source>
        <dbReference type="EMBL" id="KOX73713.1"/>
    </source>
</evidence>
<gene>
    <name evidence="10" type="ORF">WN51_13791</name>
</gene>
<keyword evidence="4" id="KW-0552">Olfaction</keyword>
<protein>
    <submittedName>
        <fullName evidence="10">Odorant receptor Or2</fullName>
    </submittedName>
</protein>
<evidence type="ECO:0000256" key="4">
    <source>
        <dbReference type="ARBA" id="ARBA00022725"/>
    </source>
</evidence>
<feature type="transmembrane region" description="Helical" evidence="9">
    <location>
        <begin position="362"/>
        <end position="385"/>
    </location>
</feature>
<feature type="transmembrane region" description="Helical" evidence="9">
    <location>
        <begin position="418"/>
        <end position="446"/>
    </location>
</feature>
<dbReference type="PANTHER" id="PTHR21137">
    <property type="entry name" value="ODORANT RECEPTOR"/>
    <property type="match status" value="1"/>
</dbReference>
<proteinExistence type="predicted"/>
<organism evidence="10 11">
    <name type="scientific">Melipona quadrifasciata</name>
    <dbReference type="NCBI Taxonomy" id="166423"/>
    <lineage>
        <taxon>Eukaryota</taxon>
        <taxon>Metazoa</taxon>
        <taxon>Ecdysozoa</taxon>
        <taxon>Arthropoda</taxon>
        <taxon>Hexapoda</taxon>
        <taxon>Insecta</taxon>
        <taxon>Pterygota</taxon>
        <taxon>Neoptera</taxon>
        <taxon>Endopterygota</taxon>
        <taxon>Hymenoptera</taxon>
        <taxon>Apocrita</taxon>
        <taxon>Aculeata</taxon>
        <taxon>Apoidea</taxon>
        <taxon>Anthophila</taxon>
        <taxon>Apidae</taxon>
        <taxon>Melipona</taxon>
    </lineage>
</organism>
<evidence type="ECO:0000256" key="9">
    <source>
        <dbReference type="SAM" id="Phobius"/>
    </source>
</evidence>
<feature type="transmembrane region" description="Helical" evidence="9">
    <location>
        <begin position="80"/>
        <end position="101"/>
    </location>
</feature>
<dbReference type="EMBL" id="KQ435794">
    <property type="protein sequence ID" value="KOX73713.1"/>
    <property type="molecule type" value="Genomic_DNA"/>
</dbReference>
<keyword evidence="2" id="KW-0716">Sensory transduction</keyword>
<keyword evidence="7 10" id="KW-0675">Receptor</keyword>
<feature type="transmembrane region" description="Helical" evidence="9">
    <location>
        <begin position="52"/>
        <end position="74"/>
    </location>
</feature>
<keyword evidence="11" id="KW-1185">Reference proteome</keyword>
<evidence type="ECO:0000256" key="6">
    <source>
        <dbReference type="ARBA" id="ARBA00023136"/>
    </source>
</evidence>
<dbReference type="GO" id="GO:0005549">
    <property type="term" value="F:odorant binding"/>
    <property type="evidence" value="ECO:0007669"/>
    <property type="project" value="InterPro"/>
</dbReference>
<keyword evidence="6 9" id="KW-0472">Membrane</keyword>
<feature type="transmembrane region" description="Helical" evidence="9">
    <location>
        <begin position="142"/>
        <end position="165"/>
    </location>
</feature>
<feature type="transmembrane region" description="Helical" evidence="9">
    <location>
        <begin position="200"/>
        <end position="228"/>
    </location>
</feature>
<dbReference type="STRING" id="166423.A0A0M9A134"/>
<keyword evidence="8" id="KW-0807">Transducer</keyword>
<dbReference type="GO" id="GO:0007165">
    <property type="term" value="P:signal transduction"/>
    <property type="evidence" value="ECO:0007669"/>
    <property type="project" value="UniProtKB-KW"/>
</dbReference>
<evidence type="ECO:0000256" key="2">
    <source>
        <dbReference type="ARBA" id="ARBA00022606"/>
    </source>
</evidence>
<dbReference type="OrthoDB" id="6617147at2759"/>
<dbReference type="GO" id="GO:0004984">
    <property type="term" value="F:olfactory receptor activity"/>
    <property type="evidence" value="ECO:0007669"/>
    <property type="project" value="InterPro"/>
</dbReference>
<dbReference type="PANTHER" id="PTHR21137:SF42">
    <property type="entry name" value="ODORANT RECEPTOR 83A"/>
    <property type="match status" value="1"/>
</dbReference>
<reference evidence="10 11" key="1">
    <citation type="submission" date="2015-07" db="EMBL/GenBank/DDBJ databases">
        <title>The genome of Melipona quadrifasciata.</title>
        <authorList>
            <person name="Pan H."/>
            <person name="Kapheim K."/>
        </authorList>
    </citation>
    <scope>NUCLEOTIDE SEQUENCE [LARGE SCALE GENOMIC DNA]</scope>
    <source>
        <strain evidence="10">0111107301</strain>
        <tissue evidence="10">Whole body</tissue>
    </source>
</reference>
<accession>A0A0M9A134</accession>
<evidence type="ECO:0000256" key="1">
    <source>
        <dbReference type="ARBA" id="ARBA00004141"/>
    </source>
</evidence>
<keyword evidence="5 9" id="KW-1133">Transmembrane helix</keyword>
<evidence type="ECO:0000313" key="11">
    <source>
        <dbReference type="Proteomes" id="UP000053105"/>
    </source>
</evidence>
<evidence type="ECO:0000256" key="3">
    <source>
        <dbReference type="ARBA" id="ARBA00022692"/>
    </source>
</evidence>
<dbReference type="Pfam" id="PF02949">
    <property type="entry name" value="7tm_6"/>
    <property type="match status" value="3"/>
</dbReference>
<comment type="subcellular location">
    <subcellularLocation>
        <location evidence="1">Membrane</location>
        <topology evidence="1">Multi-pass membrane protein</topology>
    </subcellularLocation>
</comment>
<feature type="transmembrane region" description="Helical" evidence="9">
    <location>
        <begin position="316"/>
        <end position="341"/>
    </location>
</feature>
<evidence type="ECO:0000256" key="8">
    <source>
        <dbReference type="ARBA" id="ARBA00023224"/>
    </source>
</evidence>
<dbReference type="InterPro" id="IPR004117">
    <property type="entry name" value="7tm6_olfct_rcpt"/>
</dbReference>
<name>A0A0M9A134_9HYME</name>